<evidence type="ECO:0000256" key="1">
    <source>
        <dbReference type="SAM" id="MobiDB-lite"/>
    </source>
</evidence>
<name>A0A0E0GQ04_ORYNI</name>
<accession>A0A0E0GQ04</accession>
<keyword evidence="3" id="KW-1185">Reference proteome</keyword>
<dbReference type="Proteomes" id="UP000006591">
    <property type="component" value="Chromosome 3"/>
</dbReference>
<feature type="region of interest" description="Disordered" evidence="1">
    <location>
        <begin position="1"/>
        <end position="23"/>
    </location>
</feature>
<protein>
    <submittedName>
        <fullName evidence="2">Uncharacterized protein</fullName>
    </submittedName>
</protein>
<dbReference type="AlphaFoldDB" id="A0A0E0GQ04"/>
<evidence type="ECO:0000313" key="3">
    <source>
        <dbReference type="Proteomes" id="UP000006591"/>
    </source>
</evidence>
<sequence>MGRAEPGPVAERGREIYASDGTLTENPKSIHVHVHVQVDVVRRNKDDGRGGPARLPLPASVRPPHRHRGRIAAPCPRFY</sequence>
<reference evidence="2" key="2">
    <citation type="submission" date="2018-04" db="EMBL/GenBank/DDBJ databases">
        <title>OnivRS2 (Oryza nivara Reference Sequence Version 2).</title>
        <authorList>
            <person name="Zhang J."/>
            <person name="Kudrna D."/>
            <person name="Lee S."/>
            <person name="Talag J."/>
            <person name="Rajasekar S."/>
            <person name="Welchert J."/>
            <person name="Hsing Y.-I."/>
            <person name="Wing R.A."/>
        </authorList>
    </citation>
    <scope>NUCLEOTIDE SEQUENCE [LARGE SCALE GENOMIC DNA]</scope>
    <source>
        <strain evidence="2">SL10</strain>
    </source>
</reference>
<dbReference type="Gramene" id="ONIVA03G25740.1">
    <property type="protein sequence ID" value="ONIVA03G25740.1"/>
    <property type="gene ID" value="ONIVA03G25740"/>
</dbReference>
<organism evidence="2">
    <name type="scientific">Oryza nivara</name>
    <name type="common">Indian wild rice</name>
    <name type="synonym">Oryza sativa f. spontanea</name>
    <dbReference type="NCBI Taxonomy" id="4536"/>
    <lineage>
        <taxon>Eukaryota</taxon>
        <taxon>Viridiplantae</taxon>
        <taxon>Streptophyta</taxon>
        <taxon>Embryophyta</taxon>
        <taxon>Tracheophyta</taxon>
        <taxon>Spermatophyta</taxon>
        <taxon>Magnoliopsida</taxon>
        <taxon>Liliopsida</taxon>
        <taxon>Poales</taxon>
        <taxon>Poaceae</taxon>
        <taxon>BOP clade</taxon>
        <taxon>Oryzoideae</taxon>
        <taxon>Oryzeae</taxon>
        <taxon>Oryzinae</taxon>
        <taxon>Oryza</taxon>
    </lineage>
</organism>
<evidence type="ECO:0000313" key="2">
    <source>
        <dbReference type="EnsemblPlants" id="ONIVA03G25740.1"/>
    </source>
</evidence>
<proteinExistence type="predicted"/>
<feature type="region of interest" description="Disordered" evidence="1">
    <location>
        <begin position="44"/>
        <end position="79"/>
    </location>
</feature>
<reference evidence="2" key="1">
    <citation type="submission" date="2015-04" db="UniProtKB">
        <authorList>
            <consortium name="EnsemblPlants"/>
        </authorList>
    </citation>
    <scope>IDENTIFICATION</scope>
    <source>
        <strain evidence="2">SL10</strain>
    </source>
</reference>
<dbReference type="EnsemblPlants" id="ONIVA03G25740.1">
    <property type="protein sequence ID" value="ONIVA03G25740.1"/>
    <property type="gene ID" value="ONIVA03G25740"/>
</dbReference>
<dbReference type="HOGENOM" id="CLU_2610150_0_0_1"/>